<proteinExistence type="predicted"/>
<accession>A0A9P4NLY8</accession>
<dbReference type="Proteomes" id="UP000800235">
    <property type="component" value="Unassembled WGS sequence"/>
</dbReference>
<dbReference type="AlphaFoldDB" id="A0A9P4NLY8"/>
<protein>
    <submittedName>
        <fullName evidence="1">Uncharacterized protein</fullName>
    </submittedName>
</protein>
<evidence type="ECO:0000313" key="1">
    <source>
        <dbReference type="EMBL" id="KAF2427237.1"/>
    </source>
</evidence>
<keyword evidence="2" id="KW-1185">Reference proteome</keyword>
<dbReference type="EMBL" id="MU007061">
    <property type="protein sequence ID" value="KAF2427237.1"/>
    <property type="molecule type" value="Genomic_DNA"/>
</dbReference>
<name>A0A9P4NLY8_9PEZI</name>
<evidence type="ECO:0000313" key="2">
    <source>
        <dbReference type="Proteomes" id="UP000800235"/>
    </source>
</evidence>
<reference evidence="1" key="1">
    <citation type="journal article" date="2020" name="Stud. Mycol.">
        <title>101 Dothideomycetes genomes: a test case for predicting lifestyles and emergence of pathogens.</title>
        <authorList>
            <person name="Haridas S."/>
            <person name="Albert R."/>
            <person name="Binder M."/>
            <person name="Bloem J."/>
            <person name="Labutti K."/>
            <person name="Salamov A."/>
            <person name="Andreopoulos B."/>
            <person name="Baker S."/>
            <person name="Barry K."/>
            <person name="Bills G."/>
            <person name="Bluhm B."/>
            <person name="Cannon C."/>
            <person name="Castanera R."/>
            <person name="Culley D."/>
            <person name="Daum C."/>
            <person name="Ezra D."/>
            <person name="Gonzalez J."/>
            <person name="Henrissat B."/>
            <person name="Kuo A."/>
            <person name="Liang C."/>
            <person name="Lipzen A."/>
            <person name="Lutzoni F."/>
            <person name="Magnuson J."/>
            <person name="Mondo S."/>
            <person name="Nolan M."/>
            <person name="Ohm R."/>
            <person name="Pangilinan J."/>
            <person name="Park H.-J."/>
            <person name="Ramirez L."/>
            <person name="Alfaro M."/>
            <person name="Sun H."/>
            <person name="Tritt A."/>
            <person name="Yoshinaga Y."/>
            <person name="Zwiers L.-H."/>
            <person name="Turgeon B."/>
            <person name="Goodwin S."/>
            <person name="Spatafora J."/>
            <person name="Crous P."/>
            <person name="Grigoriev I."/>
        </authorList>
    </citation>
    <scope>NUCLEOTIDE SEQUENCE</scope>
    <source>
        <strain evidence="1">CBS 130266</strain>
    </source>
</reference>
<comment type="caution">
    <text evidence="1">The sequence shown here is derived from an EMBL/GenBank/DDBJ whole genome shotgun (WGS) entry which is preliminary data.</text>
</comment>
<gene>
    <name evidence="1" type="ORF">EJ08DRAFT_359916</name>
</gene>
<sequence length="106" mass="12226">MVALLQRPTSSLSLFTFFYWKAGNESVNTRARWSLSLANSGTRGLVRQAPGFGDRTTGRITLRIQEGKVLRYYMANRMLLQLIQWWKSSLGFMHCYCKAPASLFWI</sequence>
<organism evidence="1 2">
    <name type="scientific">Tothia fuscella</name>
    <dbReference type="NCBI Taxonomy" id="1048955"/>
    <lineage>
        <taxon>Eukaryota</taxon>
        <taxon>Fungi</taxon>
        <taxon>Dikarya</taxon>
        <taxon>Ascomycota</taxon>
        <taxon>Pezizomycotina</taxon>
        <taxon>Dothideomycetes</taxon>
        <taxon>Pleosporomycetidae</taxon>
        <taxon>Venturiales</taxon>
        <taxon>Cylindrosympodiaceae</taxon>
        <taxon>Tothia</taxon>
    </lineage>
</organism>